<dbReference type="PANTHER" id="PTHR30126">
    <property type="entry name" value="HTH-TYPE TRANSCRIPTIONAL REGULATOR"/>
    <property type="match status" value="1"/>
</dbReference>
<dbReference type="AlphaFoldDB" id="A0A6M9PXR8"/>
<dbReference type="CDD" id="cd08413">
    <property type="entry name" value="PBP2_CysB_like"/>
    <property type="match status" value="1"/>
</dbReference>
<dbReference type="GO" id="GO:0019344">
    <property type="term" value="P:cysteine biosynthetic process"/>
    <property type="evidence" value="ECO:0007669"/>
    <property type="project" value="TreeGrafter"/>
</dbReference>
<reference evidence="6 7" key="1">
    <citation type="submission" date="2018-04" db="EMBL/GenBank/DDBJ databases">
        <title>Polynucleobacter sp. UH21B genome.</title>
        <authorList>
            <person name="Hahn M.W."/>
        </authorList>
    </citation>
    <scope>NUCLEOTIDE SEQUENCE [LARGE SCALE GENOMIC DNA]</scope>
    <source>
        <strain evidence="6 7">MWH-UH21B</strain>
    </source>
</reference>
<keyword evidence="3" id="KW-0238">DNA-binding</keyword>
<evidence type="ECO:0000256" key="2">
    <source>
        <dbReference type="ARBA" id="ARBA00023015"/>
    </source>
</evidence>
<dbReference type="SUPFAM" id="SSF53850">
    <property type="entry name" value="Periplasmic binding protein-like II"/>
    <property type="match status" value="1"/>
</dbReference>
<gene>
    <name evidence="6" type="ORF">DCO17_05295</name>
</gene>
<dbReference type="Gene3D" id="3.40.190.10">
    <property type="entry name" value="Periplasmic binding protein-like II"/>
    <property type="match status" value="2"/>
</dbReference>
<dbReference type="PROSITE" id="PS50931">
    <property type="entry name" value="HTH_LYSR"/>
    <property type="match status" value="1"/>
</dbReference>
<dbReference type="KEGG" id="ptrp:DCO17_05295"/>
<dbReference type="Proteomes" id="UP000503312">
    <property type="component" value="Chromosome"/>
</dbReference>
<dbReference type="NCBIfam" id="NF009327">
    <property type="entry name" value="PRK12684.1"/>
    <property type="match status" value="1"/>
</dbReference>
<dbReference type="Pfam" id="PF03466">
    <property type="entry name" value="LysR_substrate"/>
    <property type="match status" value="1"/>
</dbReference>
<keyword evidence="4" id="KW-0804">Transcription</keyword>
<evidence type="ECO:0000259" key="5">
    <source>
        <dbReference type="PROSITE" id="PS50931"/>
    </source>
</evidence>
<protein>
    <submittedName>
        <fullName evidence="6">Transcriptional regulator</fullName>
    </submittedName>
</protein>
<dbReference type="SUPFAM" id="SSF46785">
    <property type="entry name" value="Winged helix' DNA-binding domain"/>
    <property type="match status" value="1"/>
</dbReference>
<dbReference type="Pfam" id="PF00126">
    <property type="entry name" value="HTH_1"/>
    <property type="match status" value="1"/>
</dbReference>
<evidence type="ECO:0000313" key="7">
    <source>
        <dbReference type="Proteomes" id="UP000503312"/>
    </source>
</evidence>
<accession>A0A6M9PXR8</accession>
<dbReference type="InterPro" id="IPR037423">
    <property type="entry name" value="CysB_PBP2"/>
</dbReference>
<evidence type="ECO:0000256" key="1">
    <source>
        <dbReference type="ARBA" id="ARBA00009437"/>
    </source>
</evidence>
<keyword evidence="7" id="KW-1185">Reference proteome</keyword>
<dbReference type="GO" id="GO:0000976">
    <property type="term" value="F:transcription cis-regulatory region binding"/>
    <property type="evidence" value="ECO:0007669"/>
    <property type="project" value="TreeGrafter"/>
</dbReference>
<proteinExistence type="inferred from homology"/>
<evidence type="ECO:0000256" key="4">
    <source>
        <dbReference type="ARBA" id="ARBA00023163"/>
    </source>
</evidence>
<keyword evidence="2" id="KW-0805">Transcription regulation</keyword>
<dbReference type="InterPro" id="IPR000847">
    <property type="entry name" value="LysR_HTH_N"/>
</dbReference>
<sequence length="313" mass="34946">MNFQQLRIIRETVRKNFNLTEVANALFTSQSGVSKHILDLEDELGVELFVRKGRRLLGLTEPGKELLAMAERILLETKNIKQLGKQFSSSDKGQLTIATTHTQARYALPHVVSAFKKKYPNVHLALHQGSPTEIVQMLIEGKADFGIATESLDAVPDLVTFPYYSWHHALVAPNEHPLTKSKRVSLGDLEEYPLVTYHEGFTGRQSIDDAFTKSGISPDIVMSALDADVIKTYVELGLGVGIIASMAYQPERDTNLTLLDSEHLFSTNTTKIAIRKGYFLRGFAYDFIELCSPKLTKSHIQESLNPNIDADID</sequence>
<dbReference type="InterPro" id="IPR005119">
    <property type="entry name" value="LysR_subst-bd"/>
</dbReference>
<dbReference type="RefSeq" id="WP_173955741.1">
    <property type="nucleotide sequence ID" value="NZ_CP028942.1"/>
</dbReference>
<dbReference type="InterPro" id="IPR036388">
    <property type="entry name" value="WH-like_DNA-bd_sf"/>
</dbReference>
<dbReference type="PANTHER" id="PTHR30126:SF6">
    <property type="entry name" value="HTH-TYPE TRANSCRIPTIONAL REGULATOR CYSB-RELATED"/>
    <property type="match status" value="1"/>
</dbReference>
<organism evidence="6 7">
    <name type="scientific">Polynucleobacter tropicus</name>
    <dbReference type="NCBI Taxonomy" id="1743174"/>
    <lineage>
        <taxon>Bacteria</taxon>
        <taxon>Pseudomonadati</taxon>
        <taxon>Pseudomonadota</taxon>
        <taxon>Betaproteobacteria</taxon>
        <taxon>Burkholderiales</taxon>
        <taxon>Burkholderiaceae</taxon>
        <taxon>Polynucleobacter</taxon>
    </lineage>
</organism>
<comment type="similarity">
    <text evidence="1">Belongs to the LysR transcriptional regulatory family.</text>
</comment>
<dbReference type="InterPro" id="IPR036390">
    <property type="entry name" value="WH_DNA-bd_sf"/>
</dbReference>
<evidence type="ECO:0000313" key="6">
    <source>
        <dbReference type="EMBL" id="QKM64702.1"/>
    </source>
</evidence>
<feature type="domain" description="HTH lysR-type" evidence="5">
    <location>
        <begin position="1"/>
        <end position="59"/>
    </location>
</feature>
<dbReference type="GO" id="GO:0003700">
    <property type="term" value="F:DNA-binding transcription factor activity"/>
    <property type="evidence" value="ECO:0007669"/>
    <property type="project" value="InterPro"/>
</dbReference>
<dbReference type="EMBL" id="CP028942">
    <property type="protein sequence ID" value="QKM64702.1"/>
    <property type="molecule type" value="Genomic_DNA"/>
</dbReference>
<dbReference type="PRINTS" id="PR00039">
    <property type="entry name" value="HTHLYSR"/>
</dbReference>
<name>A0A6M9PXR8_9BURK</name>
<dbReference type="Gene3D" id="1.10.10.10">
    <property type="entry name" value="Winged helix-like DNA-binding domain superfamily/Winged helix DNA-binding domain"/>
    <property type="match status" value="1"/>
</dbReference>
<evidence type="ECO:0000256" key="3">
    <source>
        <dbReference type="ARBA" id="ARBA00023125"/>
    </source>
</evidence>